<evidence type="ECO:0000256" key="6">
    <source>
        <dbReference type="ARBA" id="ARBA00023098"/>
    </source>
</evidence>
<keyword evidence="10" id="KW-1185">Reference proteome</keyword>
<gene>
    <name evidence="9" type="ORF">H7J73_18410</name>
</gene>
<dbReference type="PROSITE" id="PS50035">
    <property type="entry name" value="PLD"/>
    <property type="match status" value="2"/>
</dbReference>
<evidence type="ECO:0000256" key="7">
    <source>
        <dbReference type="SAM" id="MobiDB-lite"/>
    </source>
</evidence>
<dbReference type="EC" id="3.1.4.4" evidence="3"/>
<feature type="domain" description="PLD phosphodiesterase" evidence="8">
    <location>
        <begin position="88"/>
        <end position="115"/>
    </location>
</feature>
<dbReference type="PANTHER" id="PTHR43856">
    <property type="entry name" value="CARDIOLIPIN HYDROLASE"/>
    <property type="match status" value="1"/>
</dbReference>
<evidence type="ECO:0000259" key="8">
    <source>
        <dbReference type="PROSITE" id="PS50035"/>
    </source>
</evidence>
<evidence type="ECO:0000313" key="9">
    <source>
        <dbReference type="EMBL" id="MCV7227990.1"/>
    </source>
</evidence>
<keyword evidence="5" id="KW-0442">Lipid degradation</keyword>
<protein>
    <recommendedName>
        <fullName evidence="3">phospholipase D</fullName>
        <ecNumber evidence="3">3.1.4.4</ecNumber>
    </recommendedName>
</protein>
<proteinExistence type="inferred from homology"/>
<dbReference type="CDD" id="cd09128">
    <property type="entry name" value="PLDc_unchar1_2"/>
    <property type="match status" value="1"/>
</dbReference>
<dbReference type="Gene3D" id="3.30.870.10">
    <property type="entry name" value="Endonuclease Chain A"/>
    <property type="match status" value="2"/>
</dbReference>
<dbReference type="InterPro" id="IPR001736">
    <property type="entry name" value="PLipase_D/transphosphatidylase"/>
</dbReference>
<feature type="domain" description="PLD phosphodiesterase" evidence="8">
    <location>
        <begin position="240"/>
        <end position="267"/>
    </location>
</feature>
<evidence type="ECO:0000256" key="3">
    <source>
        <dbReference type="ARBA" id="ARBA00012027"/>
    </source>
</evidence>
<dbReference type="SUPFAM" id="SSF56024">
    <property type="entry name" value="Phospholipase D/nuclease"/>
    <property type="match status" value="2"/>
</dbReference>
<dbReference type="InterPro" id="IPR025202">
    <property type="entry name" value="PLD-like_dom"/>
</dbReference>
<dbReference type="Proteomes" id="UP001526201">
    <property type="component" value="Unassembled WGS sequence"/>
</dbReference>
<evidence type="ECO:0000256" key="2">
    <source>
        <dbReference type="ARBA" id="ARBA00008664"/>
    </source>
</evidence>
<reference evidence="9 10" key="1">
    <citation type="journal article" date="2022" name="BMC Genomics">
        <title>Comparative genome analysis of mycobacteria focusing on tRNA and non-coding RNA.</title>
        <authorList>
            <person name="Behra P.R.K."/>
            <person name="Pettersson B.M.F."/>
            <person name="Ramesh M."/>
            <person name="Das S."/>
            <person name="Dasgupta S."/>
            <person name="Kirsebom L.A."/>
        </authorList>
    </citation>
    <scope>NUCLEOTIDE SEQUENCE [LARGE SCALE GENOMIC DNA]</scope>
    <source>
        <strain evidence="9 10">DSM 44078</strain>
    </source>
</reference>
<comment type="similarity">
    <text evidence="2">Belongs to the phospholipase D family.</text>
</comment>
<evidence type="ECO:0000256" key="4">
    <source>
        <dbReference type="ARBA" id="ARBA00022801"/>
    </source>
</evidence>
<evidence type="ECO:0000256" key="1">
    <source>
        <dbReference type="ARBA" id="ARBA00000798"/>
    </source>
</evidence>
<dbReference type="PANTHER" id="PTHR43856:SF1">
    <property type="entry name" value="MITOCHONDRIAL CARDIOLIPIN HYDROLASE"/>
    <property type="match status" value="1"/>
</dbReference>
<comment type="catalytic activity">
    <reaction evidence="1">
        <text>a 1,2-diacyl-sn-glycero-3-phosphocholine + H2O = a 1,2-diacyl-sn-glycero-3-phosphate + choline + H(+)</text>
        <dbReference type="Rhea" id="RHEA:14445"/>
        <dbReference type="ChEBI" id="CHEBI:15354"/>
        <dbReference type="ChEBI" id="CHEBI:15377"/>
        <dbReference type="ChEBI" id="CHEBI:15378"/>
        <dbReference type="ChEBI" id="CHEBI:57643"/>
        <dbReference type="ChEBI" id="CHEBI:58608"/>
        <dbReference type="EC" id="3.1.4.4"/>
    </reaction>
</comment>
<dbReference type="RefSeq" id="WP_264069045.1">
    <property type="nucleotide sequence ID" value="NZ_JACKTY010000031.1"/>
</dbReference>
<sequence>MSRSLIILPEDSARPVVDAIAAATSSIRVKMFAFSHPPLLDAVLAAHRRGVRVRVMLNPARRSGESDNDLARTTLAAAGVEVRRTNPAFEVTHEKSMVVDDTHAFVESLNWTTEGLTSTRDYAVVTPSDPEVAEIIDCFESDWSGVGFDPGDGAHLIWCPNNGRARIADFIDRAQHSLLLQNERYQDPVIIEHLVRAARRGVKVHVMARPPHTLKKTKLLEGVSGLRILDDVGIKVHTLKHLKLHAKMILADGARAVVGSINLSPGSFDSRRELAIEVAETHVIDRLTAVAHHDWKHSTALDLSDEGLLADLSRRYAAAPDGLGLHDEIAHSRAHRSRDGDGRVDDGAE</sequence>
<comment type="caution">
    <text evidence="9">The sequence shown here is derived from an EMBL/GenBank/DDBJ whole genome shotgun (WGS) entry which is preliminary data.</text>
</comment>
<dbReference type="SMART" id="SM00155">
    <property type="entry name" value="PLDc"/>
    <property type="match status" value="2"/>
</dbReference>
<accession>A0ABT3CET7</accession>
<feature type="region of interest" description="Disordered" evidence="7">
    <location>
        <begin position="328"/>
        <end position="349"/>
    </location>
</feature>
<dbReference type="Pfam" id="PF13091">
    <property type="entry name" value="PLDc_2"/>
    <property type="match status" value="2"/>
</dbReference>
<evidence type="ECO:0000256" key="5">
    <source>
        <dbReference type="ARBA" id="ARBA00022963"/>
    </source>
</evidence>
<evidence type="ECO:0000313" key="10">
    <source>
        <dbReference type="Proteomes" id="UP001526201"/>
    </source>
</evidence>
<keyword evidence="6" id="KW-0443">Lipid metabolism</keyword>
<name>A0ABT3CET7_9MYCO</name>
<dbReference type="InterPro" id="IPR051406">
    <property type="entry name" value="PLD_domain"/>
</dbReference>
<organism evidence="9 10">
    <name type="scientific">Mycolicibacterium komossense</name>
    <dbReference type="NCBI Taxonomy" id="1779"/>
    <lineage>
        <taxon>Bacteria</taxon>
        <taxon>Bacillati</taxon>
        <taxon>Actinomycetota</taxon>
        <taxon>Actinomycetes</taxon>
        <taxon>Mycobacteriales</taxon>
        <taxon>Mycobacteriaceae</taxon>
        <taxon>Mycolicibacterium</taxon>
    </lineage>
</organism>
<keyword evidence="4" id="KW-0378">Hydrolase</keyword>
<dbReference type="EMBL" id="JACKTY010000031">
    <property type="protein sequence ID" value="MCV7227990.1"/>
    <property type="molecule type" value="Genomic_DNA"/>
</dbReference>
<dbReference type="CDD" id="cd09127">
    <property type="entry name" value="PLDc_unchar1_1"/>
    <property type="match status" value="1"/>
</dbReference>